<dbReference type="PROSITE" id="PS51186">
    <property type="entry name" value="GNAT"/>
    <property type="match status" value="1"/>
</dbReference>
<evidence type="ECO:0000259" key="1">
    <source>
        <dbReference type="PROSITE" id="PS51186"/>
    </source>
</evidence>
<evidence type="ECO:0000313" key="3">
    <source>
        <dbReference type="Proteomes" id="UP000267430"/>
    </source>
</evidence>
<dbReference type="CDD" id="cd04301">
    <property type="entry name" value="NAT_SF"/>
    <property type="match status" value="1"/>
</dbReference>
<dbReference type="AlphaFoldDB" id="A0A433HEA9"/>
<dbReference type="Gene3D" id="3.40.630.30">
    <property type="match status" value="1"/>
</dbReference>
<organism evidence="2 3">
    <name type="scientific">Peribacillus cavernae</name>
    <dbReference type="NCBI Taxonomy" id="1674310"/>
    <lineage>
        <taxon>Bacteria</taxon>
        <taxon>Bacillati</taxon>
        <taxon>Bacillota</taxon>
        <taxon>Bacilli</taxon>
        <taxon>Bacillales</taxon>
        <taxon>Bacillaceae</taxon>
        <taxon>Peribacillus</taxon>
    </lineage>
</organism>
<reference evidence="2 3" key="1">
    <citation type="submission" date="2018-12" db="EMBL/GenBank/DDBJ databases">
        <title>Bacillus chawlae sp. nov., Bacillus glennii sp. nov., and Bacillus saganii sp. nov. Isolated from the Vehicle Assembly Building at Kennedy Space Center where the Viking Spacecraft were Assembled.</title>
        <authorList>
            <person name="Seuylemezian A."/>
            <person name="Vaishampayan P."/>
        </authorList>
    </citation>
    <scope>NUCLEOTIDE SEQUENCE [LARGE SCALE GENOMIC DNA]</scope>
    <source>
        <strain evidence="2 3">L5</strain>
    </source>
</reference>
<dbReference type="Proteomes" id="UP000267430">
    <property type="component" value="Unassembled WGS sequence"/>
</dbReference>
<protein>
    <submittedName>
        <fullName evidence="2">GNAT family N-acetyltransferase</fullName>
    </submittedName>
</protein>
<dbReference type="OrthoDB" id="46888at2"/>
<dbReference type="InterPro" id="IPR000182">
    <property type="entry name" value="GNAT_dom"/>
</dbReference>
<name>A0A433HEA9_9BACI</name>
<keyword evidence="2" id="KW-0808">Transferase</keyword>
<dbReference type="EMBL" id="RYZZ01000033">
    <property type="protein sequence ID" value="RUQ26655.1"/>
    <property type="molecule type" value="Genomic_DNA"/>
</dbReference>
<gene>
    <name evidence="2" type="ORF">ELQ35_17980</name>
</gene>
<sequence>MLRKVDLQNLSLANELYTVQQKSYTIEAELIGFLDIPPLKETFDELLSCQEEFIGYFIDEKLVGAVSYSLEDETVHICRLIVDPAHFRKGIAQKLLAHLQNEGSPERMIVSTGKDNHPAISLYLKNGFKLIRDIEAAPGFYLSLFEKR</sequence>
<feature type="domain" description="N-acetyltransferase" evidence="1">
    <location>
        <begin position="1"/>
        <end position="147"/>
    </location>
</feature>
<comment type="caution">
    <text evidence="2">The sequence shown here is derived from an EMBL/GenBank/DDBJ whole genome shotgun (WGS) entry which is preliminary data.</text>
</comment>
<evidence type="ECO:0000313" key="2">
    <source>
        <dbReference type="EMBL" id="RUQ26655.1"/>
    </source>
</evidence>
<dbReference type="GO" id="GO:0016747">
    <property type="term" value="F:acyltransferase activity, transferring groups other than amino-acyl groups"/>
    <property type="evidence" value="ECO:0007669"/>
    <property type="project" value="InterPro"/>
</dbReference>
<dbReference type="Pfam" id="PF00583">
    <property type="entry name" value="Acetyltransf_1"/>
    <property type="match status" value="1"/>
</dbReference>
<proteinExistence type="predicted"/>
<dbReference type="InterPro" id="IPR016181">
    <property type="entry name" value="Acyl_CoA_acyltransferase"/>
</dbReference>
<dbReference type="SUPFAM" id="SSF55729">
    <property type="entry name" value="Acyl-CoA N-acyltransferases (Nat)"/>
    <property type="match status" value="1"/>
</dbReference>
<keyword evidence="3" id="KW-1185">Reference proteome</keyword>
<accession>A0A433HEA9</accession>